<name>A0A3P1CDS3_9BACT</name>
<evidence type="ECO:0000313" key="2">
    <source>
        <dbReference type="Proteomes" id="UP000274271"/>
    </source>
</evidence>
<proteinExistence type="predicted"/>
<gene>
    <name evidence="1" type="ORF">EHT87_23060</name>
</gene>
<evidence type="ECO:0000313" key="1">
    <source>
        <dbReference type="EMBL" id="RRB11370.1"/>
    </source>
</evidence>
<dbReference type="Proteomes" id="UP000274271">
    <property type="component" value="Unassembled WGS sequence"/>
</dbReference>
<dbReference type="InterPro" id="IPR031325">
    <property type="entry name" value="RHS_repeat"/>
</dbReference>
<protein>
    <submittedName>
        <fullName evidence="1">DUF4595 domain-containing protein</fullName>
    </submittedName>
</protein>
<dbReference type="OrthoDB" id="944916at2"/>
<comment type="caution">
    <text evidence="1">The sequence shown here is derived from an EMBL/GenBank/DDBJ whole genome shotgun (WGS) entry which is preliminary data.</text>
</comment>
<dbReference type="AlphaFoldDB" id="A0A3P1CDS3"/>
<sequence length="321" mass="35581">MPPIPPVMDSGWPMAYRSPTFVALIQNNKEPMNLTKFGALALCSILISLSSCENQQLAPSAPLQSNTGQAAESSRLAVDDIIVSVPKKHTLVKQGNATLAYDANGKLIKVTEGNRTTTYTYSAGKIAVLTLVAGTKTQAGNYYLDANGRCTNSDVADYTVEYGIPNTKLNWFIYEYDAKGRLAKRSNSIYPNIRIEFTYNADGNLAQVQEYNNPNDVIQTNIYEYQYAGSAMIVDNNRLNPVGLFNVDPYLRIYGKTSRHLMQRLKTIHSVYGGTTTDYRFSYVLNDDAFVTTSKMYSLSNGALLKTTPYEYVVSNLTILP</sequence>
<organism evidence="1 2">
    <name type="scientific">Larkinella knui</name>
    <dbReference type="NCBI Taxonomy" id="2025310"/>
    <lineage>
        <taxon>Bacteria</taxon>
        <taxon>Pseudomonadati</taxon>
        <taxon>Bacteroidota</taxon>
        <taxon>Cytophagia</taxon>
        <taxon>Cytophagales</taxon>
        <taxon>Spirosomataceae</taxon>
        <taxon>Larkinella</taxon>
    </lineage>
</organism>
<reference evidence="1 2" key="1">
    <citation type="submission" date="2018-11" db="EMBL/GenBank/DDBJ databases">
        <authorList>
            <person name="Zhou Z."/>
            <person name="Wang G."/>
        </authorList>
    </citation>
    <scope>NUCLEOTIDE SEQUENCE [LARGE SCALE GENOMIC DNA]</scope>
    <source>
        <strain evidence="1 2">KCTC42998</strain>
    </source>
</reference>
<dbReference type="Pfam" id="PF05593">
    <property type="entry name" value="RHS_repeat"/>
    <property type="match status" value="1"/>
</dbReference>
<dbReference type="Gene3D" id="2.180.10.10">
    <property type="entry name" value="RHS repeat-associated core"/>
    <property type="match status" value="1"/>
</dbReference>
<dbReference type="CDD" id="cd12871">
    <property type="entry name" value="Bacuni_01323_like"/>
    <property type="match status" value="1"/>
</dbReference>
<accession>A0A3P1CDS3</accession>
<dbReference type="EMBL" id="RQJP01000005">
    <property type="protein sequence ID" value="RRB11370.1"/>
    <property type="molecule type" value="Genomic_DNA"/>
</dbReference>
<keyword evidence="2" id="KW-1185">Reference proteome</keyword>